<gene>
    <name evidence="2" type="ORF">ScoT_51710</name>
</gene>
<dbReference type="RefSeq" id="WP_008414072.1">
    <property type="nucleotide sequence ID" value="NC_020990.1"/>
</dbReference>
<accession>A0A126YEG0</accession>
<dbReference type="Proteomes" id="UP001051844">
    <property type="component" value="Unassembled WGS sequence"/>
</dbReference>
<dbReference type="AlphaFoldDB" id="A0A0X3WS62"/>
<protein>
    <recommendedName>
        <fullName evidence="4">Amidotransferase</fullName>
    </recommendedName>
</protein>
<accession>A0A0X3WS62</accession>
<organism evidence="2 3">
    <name type="scientific">Streptomyces albidoflavus</name>
    <dbReference type="NCBI Taxonomy" id="1886"/>
    <lineage>
        <taxon>Bacteria</taxon>
        <taxon>Bacillati</taxon>
        <taxon>Actinomycetota</taxon>
        <taxon>Actinomycetes</taxon>
        <taxon>Kitasatosporales</taxon>
        <taxon>Streptomycetaceae</taxon>
        <taxon>Streptomyces</taxon>
        <taxon>Streptomyces albidoflavus group</taxon>
    </lineage>
</organism>
<evidence type="ECO:0000313" key="3">
    <source>
        <dbReference type="Proteomes" id="UP001051844"/>
    </source>
</evidence>
<keyword evidence="1" id="KW-0812">Transmembrane</keyword>
<comment type="caution">
    <text evidence="2">The sequence shown here is derived from an EMBL/GenBank/DDBJ whole genome shotgun (WGS) entry which is preliminary data.</text>
</comment>
<dbReference type="GeneID" id="300118797"/>
<evidence type="ECO:0000313" key="2">
    <source>
        <dbReference type="EMBL" id="GHI48997.1"/>
    </source>
</evidence>
<reference evidence="2" key="1">
    <citation type="submission" date="2022-09" db="EMBL/GenBank/DDBJ databases">
        <title>Whole genome shotgun sequence of Streptomyces albidoflavus NBRC 12854.</title>
        <authorList>
            <person name="Komaki H."/>
            <person name="Tamura T."/>
        </authorList>
    </citation>
    <scope>NUCLEOTIDE SEQUENCE</scope>
    <source>
        <strain evidence="2">NBRC 12854</strain>
    </source>
</reference>
<evidence type="ECO:0008006" key="4">
    <source>
        <dbReference type="Google" id="ProtNLM"/>
    </source>
</evidence>
<dbReference type="EMBL" id="BNDZ01000005">
    <property type="protein sequence ID" value="GHI48997.1"/>
    <property type="molecule type" value="Genomic_DNA"/>
</dbReference>
<evidence type="ECO:0000256" key="1">
    <source>
        <dbReference type="SAM" id="Phobius"/>
    </source>
</evidence>
<keyword evidence="1" id="KW-0472">Membrane</keyword>
<feature type="transmembrane region" description="Helical" evidence="1">
    <location>
        <begin position="31"/>
        <end position="50"/>
    </location>
</feature>
<keyword evidence="1" id="KW-1133">Transmembrane helix</keyword>
<name>A0A0X3WS62_9ACTN</name>
<proteinExistence type="predicted"/>
<sequence length="54" mass="5629">MNGVSTALIVLGLFFLGGVYSFYKQKLPTGILVVLGIGAAMSLTAGVLRLDVWG</sequence>
<dbReference type="KEGG" id="salb:XNR_4827"/>